<organism evidence="4 5">
    <name type="scientific">Rhizoctonia solani</name>
    <dbReference type="NCBI Taxonomy" id="456999"/>
    <lineage>
        <taxon>Eukaryota</taxon>
        <taxon>Fungi</taxon>
        <taxon>Dikarya</taxon>
        <taxon>Basidiomycota</taxon>
        <taxon>Agaricomycotina</taxon>
        <taxon>Agaricomycetes</taxon>
        <taxon>Cantharellales</taxon>
        <taxon>Ceratobasidiaceae</taxon>
        <taxon>Rhizoctonia</taxon>
    </lineage>
</organism>
<comment type="subcellular location">
    <subcellularLocation>
        <location evidence="1">Nucleus</location>
    </subcellularLocation>
</comment>
<dbReference type="Pfam" id="PF00172">
    <property type="entry name" value="Zn_clus"/>
    <property type="match status" value="1"/>
</dbReference>
<gene>
    <name evidence="4" type="ORF">RDB_LOCUS183296</name>
</gene>
<dbReference type="GO" id="GO:0005634">
    <property type="term" value="C:nucleus"/>
    <property type="evidence" value="ECO:0007669"/>
    <property type="project" value="UniProtKB-SubCell"/>
</dbReference>
<dbReference type="SUPFAM" id="SSF57701">
    <property type="entry name" value="Zn2/Cys6 DNA-binding domain"/>
    <property type="match status" value="1"/>
</dbReference>
<evidence type="ECO:0000313" key="5">
    <source>
        <dbReference type="Proteomes" id="UP000663841"/>
    </source>
</evidence>
<protein>
    <recommendedName>
        <fullName evidence="3">Zn(2)-C6 fungal-type domain-containing protein</fullName>
    </recommendedName>
</protein>
<feature type="domain" description="Zn(2)-C6 fungal-type" evidence="3">
    <location>
        <begin position="15"/>
        <end position="43"/>
    </location>
</feature>
<dbReference type="Proteomes" id="UP000663841">
    <property type="component" value="Unassembled WGS sequence"/>
</dbReference>
<dbReference type="SMART" id="SM00066">
    <property type="entry name" value="GAL4"/>
    <property type="match status" value="1"/>
</dbReference>
<evidence type="ECO:0000256" key="1">
    <source>
        <dbReference type="ARBA" id="ARBA00004123"/>
    </source>
</evidence>
<comment type="caution">
    <text evidence="4">The sequence shown here is derived from an EMBL/GenBank/DDBJ whole genome shotgun (WGS) entry which is preliminary data.</text>
</comment>
<dbReference type="Gene3D" id="4.10.240.10">
    <property type="entry name" value="Zn(2)-C6 fungal-type DNA-binding domain"/>
    <property type="match status" value="1"/>
</dbReference>
<evidence type="ECO:0000313" key="4">
    <source>
        <dbReference type="EMBL" id="CAE6473289.1"/>
    </source>
</evidence>
<dbReference type="PROSITE" id="PS50048">
    <property type="entry name" value="ZN2_CY6_FUNGAL_2"/>
    <property type="match status" value="1"/>
</dbReference>
<evidence type="ECO:0000259" key="3">
    <source>
        <dbReference type="PROSITE" id="PS50048"/>
    </source>
</evidence>
<dbReference type="PANTHER" id="PTHR37534:SF46">
    <property type="entry name" value="ZN(II)2CYS6 TRANSCRIPTION FACTOR (EUROFUNG)"/>
    <property type="match status" value="1"/>
</dbReference>
<dbReference type="PANTHER" id="PTHR37534">
    <property type="entry name" value="TRANSCRIPTIONAL ACTIVATOR PROTEIN UGA3"/>
    <property type="match status" value="1"/>
</dbReference>
<dbReference type="AlphaFoldDB" id="A0A8H3C6T5"/>
<dbReference type="PROSITE" id="PS00463">
    <property type="entry name" value="ZN2_CY6_FUNGAL_1"/>
    <property type="match status" value="1"/>
</dbReference>
<keyword evidence="2" id="KW-0539">Nucleus</keyword>
<dbReference type="InterPro" id="IPR021858">
    <property type="entry name" value="Fun_TF"/>
</dbReference>
<dbReference type="EMBL" id="CAJMWW010000536">
    <property type="protein sequence ID" value="CAE6473289.1"/>
    <property type="molecule type" value="Genomic_DNA"/>
</dbReference>
<dbReference type="GO" id="GO:0000981">
    <property type="term" value="F:DNA-binding transcription factor activity, RNA polymerase II-specific"/>
    <property type="evidence" value="ECO:0007669"/>
    <property type="project" value="InterPro"/>
</dbReference>
<accession>A0A8H3C6T5</accession>
<dbReference type="GO" id="GO:0008270">
    <property type="term" value="F:zinc ion binding"/>
    <property type="evidence" value="ECO:0007669"/>
    <property type="project" value="InterPro"/>
</dbReference>
<reference evidence="4" key="1">
    <citation type="submission" date="2021-01" db="EMBL/GenBank/DDBJ databases">
        <authorList>
            <person name="Kaushik A."/>
        </authorList>
    </citation>
    <scope>NUCLEOTIDE SEQUENCE</scope>
    <source>
        <strain evidence="4">AG3-T5</strain>
    </source>
</reference>
<evidence type="ECO:0000256" key="2">
    <source>
        <dbReference type="ARBA" id="ARBA00023242"/>
    </source>
</evidence>
<sequence>MPPTNRSAPGPRPMSCLTCRQRHKKCDLTRPHCERCLKGGFECLGYNDSKVRTGVHQADSLDPIARLRPILPAMAVRATCPQVLNSATIGLSKDGPVLNGTDTSRMRNSVPSIPRIGLRYSAERLPPAPNNGCSTRPSTEDFNHAWPQDQIQLTSYRRPPTRGARSCLERTTDSKPTWDYFAKVVEALCTFIPPSVEVTKETYFVHIVHEYQLQRVSCCFMAPPTSVRDPLINRLVGSKATMWAIYLGVKLFQVLDQDSCGTNTRGYIGWIDRFEQKCNINFNNSPSPNDAADWLFAQLELVYLSFVMVDSLSGYDLLRKALPKFLRLVAIDPKLNVEHPNGNLVVSFPRAFGALQHELKRFIFYDTTAALVLGVPPLVEYGYDGKCDRISHGFEWVHGVPIPLLETIAQVNSWRAGSRVAPLNDWRNLERRVLAWEPQPVIVEGDDSATGGVARLAVQEGWRHVALIYIYMGTCGVSSHDSRVQTSIRQIIQLGETVANLSISLHMFTHYVVAGLGARYEKHRLIIREKLLSFKNKRVWLFRGPEFSRVLDHLWHGVGAGGAPVVWDDYVRSRCTVLPI</sequence>
<name>A0A8H3C6T5_9AGAM</name>
<dbReference type="InterPro" id="IPR036864">
    <property type="entry name" value="Zn2-C6_fun-type_DNA-bd_sf"/>
</dbReference>
<dbReference type="InterPro" id="IPR001138">
    <property type="entry name" value="Zn2Cys6_DnaBD"/>
</dbReference>
<proteinExistence type="predicted"/>
<dbReference type="Pfam" id="PF11951">
    <property type="entry name" value="Fungal_trans_2"/>
    <property type="match status" value="1"/>
</dbReference>
<dbReference type="CDD" id="cd00067">
    <property type="entry name" value="GAL4"/>
    <property type="match status" value="1"/>
</dbReference>